<keyword evidence="4" id="KW-1185">Reference proteome</keyword>
<dbReference type="InterPro" id="IPR011990">
    <property type="entry name" value="TPR-like_helical_dom_sf"/>
</dbReference>
<feature type="repeat" description="PPR" evidence="2">
    <location>
        <begin position="401"/>
        <end position="435"/>
    </location>
</feature>
<feature type="repeat" description="PPR" evidence="2">
    <location>
        <begin position="436"/>
        <end position="470"/>
    </location>
</feature>
<dbReference type="SUPFAM" id="SSF56219">
    <property type="entry name" value="DNase I-like"/>
    <property type="match status" value="1"/>
</dbReference>
<gene>
    <name evidence="3" type="ORF">SNAT2548_LOCUS1598</name>
</gene>
<dbReference type="PROSITE" id="PS51375">
    <property type="entry name" value="PPR"/>
    <property type="match status" value="5"/>
</dbReference>
<dbReference type="OrthoDB" id="185373at2759"/>
<feature type="repeat" description="PPR" evidence="2">
    <location>
        <begin position="541"/>
        <end position="575"/>
    </location>
</feature>
<evidence type="ECO:0008006" key="5">
    <source>
        <dbReference type="Google" id="ProtNLM"/>
    </source>
</evidence>
<evidence type="ECO:0000313" key="3">
    <source>
        <dbReference type="EMBL" id="CAE6951813.1"/>
    </source>
</evidence>
<dbReference type="Gene3D" id="3.60.10.10">
    <property type="entry name" value="Endonuclease/exonuclease/phosphatase"/>
    <property type="match status" value="1"/>
</dbReference>
<dbReference type="InterPro" id="IPR002885">
    <property type="entry name" value="PPR_rpt"/>
</dbReference>
<dbReference type="InterPro" id="IPR036691">
    <property type="entry name" value="Endo/exonu/phosph_ase_sf"/>
</dbReference>
<evidence type="ECO:0000313" key="4">
    <source>
        <dbReference type="Proteomes" id="UP000604046"/>
    </source>
</evidence>
<reference evidence="3" key="1">
    <citation type="submission" date="2021-02" db="EMBL/GenBank/DDBJ databases">
        <authorList>
            <person name="Dougan E. K."/>
            <person name="Rhodes N."/>
            <person name="Thang M."/>
            <person name="Chan C."/>
        </authorList>
    </citation>
    <scope>NUCLEOTIDE SEQUENCE</scope>
</reference>
<keyword evidence="1" id="KW-0677">Repeat</keyword>
<dbReference type="Proteomes" id="UP000604046">
    <property type="component" value="Unassembled WGS sequence"/>
</dbReference>
<name>A0A812HI57_9DINO</name>
<feature type="repeat" description="PPR" evidence="2">
    <location>
        <begin position="471"/>
        <end position="505"/>
    </location>
</feature>
<sequence>MSSKREWQASYLERLGRISEKVKAFAQAYRPDAILIQENADAKKNEFGYEALPAMLAPLQEQGYMILQEGEFLTAVLDRSGSSFTLELPELRRMQGKVHAVRNPSLNVVILNVHLTFDQHGTENSRKTRRDLEVLCERYNEKFPGTSIILAGDTNRVPQLDRLDGAAEAIEQLIDGLGTLYMPPGPTNVRYDSKTESSEFTYADFETVRWRQENEVARFCANAPGPAANELSEAQFSELCVDGVECFPALRLTNCRDSEGAWFWYGLTAAFGVDREGRPIHLQKAGYASQRFAAMYAFAGDNAGHKLVYDGYVRMQERLLGPAPGDWRHDFQAFRRVARELARRRHAALLSRMLALIRRDGRLTLGVQEYNLAVGACARAGQWQLALHLHRSLSDAQLAADRVTYNATIGSCRKEGQWQWGLHLFHSMAKVDIAPNVITCNSAMSVCDRQGQWQLAVHFFQLFPQLGLVPDIISFTAAISSCEKAGQWQRALQMFGGICHAQLTPDMISCNAVITSSAKSGQWQLALHLFSCMPQYRLSPDTISCNATISSCEKGEQWHAAMRLFGSMPQWRLSPDVEAYTDTMTACQKSTLWQLALVLFDNMSQALILPDLICYNATMNCCARGAQWQLALHLFEAMTSHENPRGV</sequence>
<dbReference type="Gene3D" id="1.25.40.10">
    <property type="entry name" value="Tetratricopeptide repeat domain"/>
    <property type="match status" value="3"/>
</dbReference>
<evidence type="ECO:0000256" key="1">
    <source>
        <dbReference type="ARBA" id="ARBA00022737"/>
    </source>
</evidence>
<organism evidence="3 4">
    <name type="scientific">Symbiodinium natans</name>
    <dbReference type="NCBI Taxonomy" id="878477"/>
    <lineage>
        <taxon>Eukaryota</taxon>
        <taxon>Sar</taxon>
        <taxon>Alveolata</taxon>
        <taxon>Dinophyceae</taxon>
        <taxon>Suessiales</taxon>
        <taxon>Symbiodiniaceae</taxon>
        <taxon>Symbiodinium</taxon>
    </lineage>
</organism>
<protein>
    <recommendedName>
        <fullName evidence="5">Endonuclease/exonuclease/phosphatase domain-containing protein</fullName>
    </recommendedName>
</protein>
<dbReference type="Pfam" id="PF13812">
    <property type="entry name" value="PPR_3"/>
    <property type="match status" value="3"/>
</dbReference>
<feature type="repeat" description="PPR" evidence="2">
    <location>
        <begin position="506"/>
        <end position="540"/>
    </location>
</feature>
<dbReference type="PANTHER" id="PTHR47447">
    <property type="entry name" value="OS03G0856100 PROTEIN"/>
    <property type="match status" value="1"/>
</dbReference>
<accession>A0A812HI57</accession>
<dbReference type="NCBIfam" id="TIGR00756">
    <property type="entry name" value="PPR"/>
    <property type="match status" value="1"/>
</dbReference>
<evidence type="ECO:0000256" key="2">
    <source>
        <dbReference type="PROSITE-ProRule" id="PRU00708"/>
    </source>
</evidence>
<comment type="caution">
    <text evidence="3">The sequence shown here is derived from an EMBL/GenBank/DDBJ whole genome shotgun (WGS) entry which is preliminary data.</text>
</comment>
<dbReference type="PANTHER" id="PTHR47447:SF24">
    <property type="entry name" value="PENTATRICOPEPTIDE REPEAT-CONTAINING PROTEIN"/>
    <property type="match status" value="1"/>
</dbReference>
<dbReference type="EMBL" id="CAJNDS010000091">
    <property type="protein sequence ID" value="CAE6951813.1"/>
    <property type="molecule type" value="Genomic_DNA"/>
</dbReference>
<dbReference type="AlphaFoldDB" id="A0A812HI57"/>
<proteinExistence type="predicted"/>